<gene>
    <name evidence="2" type="ORF">F4W18_14675</name>
</gene>
<evidence type="ECO:0000313" key="3">
    <source>
        <dbReference type="Proteomes" id="UP000322521"/>
    </source>
</evidence>
<keyword evidence="3" id="KW-1185">Reference proteome</keyword>
<name>A0A5M9NVS9_9VIBR</name>
<dbReference type="EMBL" id="VXJS01000008">
    <property type="protein sequence ID" value="KAA8674239.1"/>
    <property type="molecule type" value="Genomic_DNA"/>
</dbReference>
<accession>A0A5M9NVS9</accession>
<sequence length="160" mass="17989">MKRLFYPLTVLFSSVSFANDNFEVSFISDGFTMNEKPAISVIYCAKTNEDDCLSFNLNSSSIANLKTDGKIKNFRQDNADFNVNGTMSGKNISLSSKHETGAALKLKLDNKQAKMLELNYVAQLYALPDAEYPEGSYMKFDLSTFTIEGEDYDTFFDIVK</sequence>
<evidence type="ECO:0000313" key="2">
    <source>
        <dbReference type="EMBL" id="KAA8674239.1"/>
    </source>
</evidence>
<organism evidence="2 3">
    <name type="scientific">Vibrio gigantis</name>
    <dbReference type="NCBI Taxonomy" id="296199"/>
    <lineage>
        <taxon>Bacteria</taxon>
        <taxon>Pseudomonadati</taxon>
        <taxon>Pseudomonadota</taxon>
        <taxon>Gammaproteobacteria</taxon>
        <taxon>Vibrionales</taxon>
        <taxon>Vibrionaceae</taxon>
        <taxon>Vibrio</taxon>
    </lineage>
</organism>
<dbReference type="Proteomes" id="UP000322521">
    <property type="component" value="Unassembled WGS sequence"/>
</dbReference>
<comment type="caution">
    <text evidence="2">The sequence shown here is derived from an EMBL/GenBank/DDBJ whole genome shotgun (WGS) entry which is preliminary data.</text>
</comment>
<feature type="signal peptide" evidence="1">
    <location>
        <begin position="1"/>
        <end position="18"/>
    </location>
</feature>
<dbReference type="RefSeq" id="WP_086713002.1">
    <property type="nucleotide sequence ID" value="NZ_AP025492.1"/>
</dbReference>
<reference evidence="2 3" key="1">
    <citation type="submission" date="2019-09" db="EMBL/GenBank/DDBJ databases">
        <title>Draft genome sequence of various Type strains from the CCUG.</title>
        <authorList>
            <person name="Pineiro-Iglesias B."/>
            <person name="Tunovic T."/>
            <person name="Unosson C."/>
            <person name="Inganas E."/>
            <person name="Ohlen M."/>
            <person name="Cardew S."/>
            <person name="Jensie-Markopoulos S."/>
            <person name="Salva-Serra F."/>
            <person name="Jaen-Luchoro D."/>
            <person name="Karlsson R."/>
            <person name="Svensson-Stadler L."/>
            <person name="Chun J."/>
            <person name="Moore E."/>
        </authorList>
    </citation>
    <scope>NUCLEOTIDE SEQUENCE [LARGE SCALE GENOMIC DNA]</scope>
    <source>
        <strain evidence="2 3">CCUG 56969T</strain>
    </source>
</reference>
<keyword evidence="1" id="KW-0732">Signal</keyword>
<proteinExistence type="predicted"/>
<feature type="chain" id="PRO_5024391758" evidence="1">
    <location>
        <begin position="19"/>
        <end position="160"/>
    </location>
</feature>
<evidence type="ECO:0000256" key="1">
    <source>
        <dbReference type="SAM" id="SignalP"/>
    </source>
</evidence>
<protein>
    <submittedName>
        <fullName evidence="2">Uncharacterized protein</fullName>
    </submittedName>
</protein>
<dbReference type="AlphaFoldDB" id="A0A5M9NVS9"/>